<feature type="transmembrane region" description="Helical" evidence="1">
    <location>
        <begin position="6"/>
        <end position="28"/>
    </location>
</feature>
<dbReference type="KEGG" id="cace:CACET_c37420"/>
<name>A0A0G3WH10_9CLOT</name>
<protein>
    <recommendedName>
        <fullName evidence="4">MetS family NSS transporter small subunit</fullName>
    </recommendedName>
</protein>
<dbReference type="AlphaFoldDB" id="A0A0G3WH10"/>
<accession>A0A0G3WH10</accession>
<reference evidence="2 3" key="1">
    <citation type="submission" date="2014-10" db="EMBL/GenBank/DDBJ databases">
        <title>Genome sequence of Clostridium aceticum DSM 1496.</title>
        <authorList>
            <person name="Poehlein A."/>
            <person name="Schiel-Bengelsdorf B."/>
            <person name="Gottschalk G."/>
            <person name="Duerre P."/>
            <person name="Daniel R."/>
        </authorList>
    </citation>
    <scope>NUCLEOTIDE SEQUENCE [LARGE SCALE GENOMIC DNA]</scope>
    <source>
        <strain evidence="2 3">DSM 1496</strain>
    </source>
</reference>
<evidence type="ECO:0000256" key="1">
    <source>
        <dbReference type="SAM" id="Phobius"/>
    </source>
</evidence>
<keyword evidence="1" id="KW-1133">Transmembrane helix</keyword>
<sequence>MSTTSIIMMITVLGFYGLGFVFLLAKVFQSKANK</sequence>
<keyword evidence="3" id="KW-1185">Reference proteome</keyword>
<evidence type="ECO:0000313" key="3">
    <source>
        <dbReference type="Proteomes" id="UP000035704"/>
    </source>
</evidence>
<evidence type="ECO:0008006" key="4">
    <source>
        <dbReference type="Google" id="ProtNLM"/>
    </source>
</evidence>
<keyword evidence="1" id="KW-0472">Membrane</keyword>
<organism evidence="2 3">
    <name type="scientific">Clostridium aceticum</name>
    <dbReference type="NCBI Taxonomy" id="84022"/>
    <lineage>
        <taxon>Bacteria</taxon>
        <taxon>Bacillati</taxon>
        <taxon>Bacillota</taxon>
        <taxon>Clostridia</taxon>
        <taxon>Eubacteriales</taxon>
        <taxon>Clostridiaceae</taxon>
        <taxon>Clostridium</taxon>
    </lineage>
</organism>
<keyword evidence="1" id="KW-0812">Transmembrane</keyword>
<evidence type="ECO:0000313" key="2">
    <source>
        <dbReference type="EMBL" id="AKL97170.1"/>
    </source>
</evidence>
<gene>
    <name evidence="2" type="ORF">CACET_c37420</name>
</gene>
<dbReference type="Proteomes" id="UP000035704">
    <property type="component" value="Chromosome"/>
</dbReference>
<dbReference type="PATRIC" id="fig|84022.6.peg.3824"/>
<dbReference type="EMBL" id="CP009687">
    <property type="protein sequence ID" value="AKL97170.1"/>
    <property type="molecule type" value="Genomic_DNA"/>
</dbReference>
<proteinExistence type="predicted"/>